<dbReference type="RefSeq" id="WP_181233485.1">
    <property type="nucleotide sequence ID" value="NZ_PVNL01000041.1"/>
</dbReference>
<feature type="domain" description="Polymerase nucleotidyl transferase" evidence="1">
    <location>
        <begin position="7"/>
        <end position="44"/>
    </location>
</feature>
<dbReference type="Proteomes" id="UP000238823">
    <property type="component" value="Unassembled WGS sequence"/>
</dbReference>
<evidence type="ECO:0000259" key="1">
    <source>
        <dbReference type="Pfam" id="PF01909"/>
    </source>
</evidence>
<comment type="caution">
    <text evidence="2">The sequence shown here is derived from an EMBL/GenBank/DDBJ whole genome shotgun (WGS) entry which is preliminary data.</text>
</comment>
<dbReference type="InterPro" id="IPR002934">
    <property type="entry name" value="Polymerase_NTP_transf_dom"/>
</dbReference>
<dbReference type="AlphaFoldDB" id="A0A2S9YTS4"/>
<keyword evidence="2" id="KW-0808">Transferase</keyword>
<dbReference type="InterPro" id="IPR043519">
    <property type="entry name" value="NT_sf"/>
</dbReference>
<evidence type="ECO:0000313" key="3">
    <source>
        <dbReference type="Proteomes" id="UP000238823"/>
    </source>
</evidence>
<gene>
    <name evidence="2" type="ORF">ENSA7_17240</name>
</gene>
<reference evidence="2 3" key="1">
    <citation type="submission" date="2018-03" db="EMBL/GenBank/DDBJ databases">
        <title>Draft Genome Sequences of the Obligatory Marine Myxobacteria Enhygromyxa salina SWB007.</title>
        <authorList>
            <person name="Poehlein A."/>
            <person name="Moghaddam J.A."/>
            <person name="Harms H."/>
            <person name="Alanjari M."/>
            <person name="Koenig G.M."/>
            <person name="Daniel R."/>
            <person name="Schaeberle T.F."/>
        </authorList>
    </citation>
    <scope>NUCLEOTIDE SEQUENCE [LARGE SCALE GENOMIC DNA]</scope>
    <source>
        <strain evidence="2 3">SWB007</strain>
    </source>
</reference>
<proteinExistence type="predicted"/>
<name>A0A2S9YTS4_9BACT</name>
<dbReference type="Pfam" id="PF01909">
    <property type="entry name" value="NTP_transf_2"/>
    <property type="match status" value="1"/>
</dbReference>
<dbReference type="SUPFAM" id="SSF81301">
    <property type="entry name" value="Nucleotidyltransferase"/>
    <property type="match status" value="1"/>
</dbReference>
<accession>A0A2S9YTS4</accession>
<dbReference type="GO" id="GO:0016779">
    <property type="term" value="F:nucleotidyltransferase activity"/>
    <property type="evidence" value="ECO:0007669"/>
    <property type="project" value="InterPro"/>
</dbReference>
<evidence type="ECO:0000313" key="2">
    <source>
        <dbReference type="EMBL" id="PRQ08439.1"/>
    </source>
</evidence>
<dbReference type="EMBL" id="PVNL01000041">
    <property type="protein sequence ID" value="PRQ08439.1"/>
    <property type="molecule type" value="Genomic_DNA"/>
</dbReference>
<protein>
    <submittedName>
        <fullName evidence="2">Nucleotidyltransferase domain protein</fullName>
    </submittedName>
</protein>
<sequence>MLASAVPQDTSFVAFGSLARGELTSGSDLDWTLLLDGPTDKDHHKVVKNLYTRLEDASVKAPGPSGVFGSMVSSYPILHQIGGQDDTNRNTTQRILLLLESTAIGRSEAHERVLRLVIERYVEDDRGLLYSRATNLVPRVLLNDIARYWRTVTIDFVDKQKHRSDGWALRNVKLRLSRKLIYISGLLTCFSLELHADKATLIGADDRPDPARLVDFMLGRVRCRPLDTLAAVCLRPGVQPATARALFDSYDAFLGVLDDADRRDHLRGLSVDDLGKSEVFRDVSRLARRFQDDGVHRLFFEEDAALRDLITRYGVF</sequence>
<organism evidence="2 3">
    <name type="scientific">Enhygromyxa salina</name>
    <dbReference type="NCBI Taxonomy" id="215803"/>
    <lineage>
        <taxon>Bacteria</taxon>
        <taxon>Pseudomonadati</taxon>
        <taxon>Myxococcota</taxon>
        <taxon>Polyangia</taxon>
        <taxon>Nannocystales</taxon>
        <taxon>Nannocystaceae</taxon>
        <taxon>Enhygromyxa</taxon>
    </lineage>
</organism>